<evidence type="ECO:0000256" key="1">
    <source>
        <dbReference type="ARBA" id="ARBA00004123"/>
    </source>
</evidence>
<dbReference type="Proteomes" id="UP000188268">
    <property type="component" value="Unassembled WGS sequence"/>
</dbReference>
<keyword evidence="8" id="KW-1185">Reference proteome</keyword>
<sequence>MHQVIEISSDDSLPRPVQSHFDSHSDSDSESDVSSQHEGPEPENVQVDTEDGSLCLKKLTKSMMNISLMYVPKAWKLGLPTDKEKSTVCFTSDKVTWFGVVFVCNSKNRCFSAGFGDFLKAAALEEGHFLWFRRYGKGILVTRGD</sequence>
<evidence type="ECO:0000256" key="2">
    <source>
        <dbReference type="ARBA" id="ARBA00023015"/>
    </source>
</evidence>
<evidence type="ECO:0008006" key="9">
    <source>
        <dbReference type="Google" id="ProtNLM"/>
    </source>
</evidence>
<evidence type="ECO:0000256" key="6">
    <source>
        <dbReference type="SAM" id="MobiDB-lite"/>
    </source>
</evidence>
<comment type="subcellular location">
    <subcellularLocation>
        <location evidence="1">Nucleus</location>
    </subcellularLocation>
</comment>
<gene>
    <name evidence="7" type="ORF">CCACVL1_30137</name>
</gene>
<protein>
    <recommendedName>
        <fullName evidence="9">TF-B3 domain-containing protein</fullName>
    </recommendedName>
</protein>
<dbReference type="GO" id="GO:0003677">
    <property type="term" value="F:DNA binding"/>
    <property type="evidence" value="ECO:0007669"/>
    <property type="project" value="UniProtKB-KW"/>
</dbReference>
<dbReference type="Gramene" id="OMO50917">
    <property type="protein sequence ID" value="OMO50917"/>
    <property type="gene ID" value="CCACVL1_30137"/>
</dbReference>
<dbReference type="Gene3D" id="2.40.330.10">
    <property type="entry name" value="DNA-binding pseudobarrel domain"/>
    <property type="match status" value="1"/>
</dbReference>
<proteinExistence type="predicted"/>
<evidence type="ECO:0000256" key="3">
    <source>
        <dbReference type="ARBA" id="ARBA00023125"/>
    </source>
</evidence>
<accession>A0A1R3FYJ3</accession>
<keyword evidence="5" id="KW-0539">Nucleus</keyword>
<organism evidence="7 8">
    <name type="scientific">Corchorus capsularis</name>
    <name type="common">Jute</name>
    <dbReference type="NCBI Taxonomy" id="210143"/>
    <lineage>
        <taxon>Eukaryota</taxon>
        <taxon>Viridiplantae</taxon>
        <taxon>Streptophyta</taxon>
        <taxon>Embryophyta</taxon>
        <taxon>Tracheophyta</taxon>
        <taxon>Spermatophyta</taxon>
        <taxon>Magnoliopsida</taxon>
        <taxon>eudicotyledons</taxon>
        <taxon>Gunneridae</taxon>
        <taxon>Pentapetalae</taxon>
        <taxon>rosids</taxon>
        <taxon>malvids</taxon>
        <taxon>Malvales</taxon>
        <taxon>Malvaceae</taxon>
        <taxon>Grewioideae</taxon>
        <taxon>Apeibeae</taxon>
        <taxon>Corchorus</taxon>
    </lineage>
</organism>
<keyword evidence="2" id="KW-0805">Transcription regulation</keyword>
<name>A0A1R3FYJ3_COCAP</name>
<dbReference type="EMBL" id="AWWV01016008">
    <property type="protein sequence ID" value="OMO50917.1"/>
    <property type="molecule type" value="Genomic_DNA"/>
</dbReference>
<keyword evidence="4" id="KW-0804">Transcription</keyword>
<evidence type="ECO:0000256" key="5">
    <source>
        <dbReference type="ARBA" id="ARBA00023242"/>
    </source>
</evidence>
<dbReference type="AlphaFoldDB" id="A0A1R3FYJ3"/>
<dbReference type="GO" id="GO:0005634">
    <property type="term" value="C:nucleus"/>
    <property type="evidence" value="ECO:0007669"/>
    <property type="project" value="UniProtKB-SubCell"/>
</dbReference>
<feature type="region of interest" description="Disordered" evidence="6">
    <location>
        <begin position="1"/>
        <end position="51"/>
    </location>
</feature>
<evidence type="ECO:0000313" key="7">
    <source>
        <dbReference type="EMBL" id="OMO50917.1"/>
    </source>
</evidence>
<reference evidence="7 8" key="1">
    <citation type="submission" date="2013-09" db="EMBL/GenBank/DDBJ databases">
        <title>Corchorus capsularis genome sequencing.</title>
        <authorList>
            <person name="Alam M."/>
            <person name="Haque M.S."/>
            <person name="Islam M.S."/>
            <person name="Emdad E.M."/>
            <person name="Islam M.M."/>
            <person name="Ahmed B."/>
            <person name="Halim A."/>
            <person name="Hossen Q.M.M."/>
            <person name="Hossain M.Z."/>
            <person name="Ahmed R."/>
            <person name="Khan M.M."/>
            <person name="Islam R."/>
            <person name="Rashid M.M."/>
            <person name="Khan S.A."/>
            <person name="Rahman M.S."/>
            <person name="Alam M."/>
        </authorList>
    </citation>
    <scope>NUCLEOTIDE SEQUENCE [LARGE SCALE GENOMIC DNA]</scope>
    <source>
        <strain evidence="8">cv. CVL-1</strain>
        <tissue evidence="7">Whole seedling</tissue>
    </source>
</reference>
<dbReference type="InterPro" id="IPR015300">
    <property type="entry name" value="DNA-bd_pseudobarrel_sf"/>
</dbReference>
<evidence type="ECO:0000313" key="8">
    <source>
        <dbReference type="Proteomes" id="UP000188268"/>
    </source>
</evidence>
<evidence type="ECO:0000256" key="4">
    <source>
        <dbReference type="ARBA" id="ARBA00023163"/>
    </source>
</evidence>
<dbReference type="SUPFAM" id="SSF101936">
    <property type="entry name" value="DNA-binding pseudobarrel domain"/>
    <property type="match status" value="1"/>
</dbReference>
<comment type="caution">
    <text evidence="7">The sequence shown here is derived from an EMBL/GenBank/DDBJ whole genome shotgun (WGS) entry which is preliminary data.</text>
</comment>
<keyword evidence="3" id="KW-0238">DNA-binding</keyword>